<evidence type="ECO:0000313" key="2">
    <source>
        <dbReference type="Proteomes" id="UP001501584"/>
    </source>
</evidence>
<reference evidence="2" key="1">
    <citation type="journal article" date="2019" name="Int. J. Syst. Evol. Microbiol.">
        <title>The Global Catalogue of Microorganisms (GCM) 10K type strain sequencing project: providing services to taxonomists for standard genome sequencing and annotation.</title>
        <authorList>
            <consortium name="The Broad Institute Genomics Platform"/>
            <consortium name="The Broad Institute Genome Sequencing Center for Infectious Disease"/>
            <person name="Wu L."/>
            <person name="Ma J."/>
        </authorList>
    </citation>
    <scope>NUCLEOTIDE SEQUENCE [LARGE SCALE GENOMIC DNA]</scope>
    <source>
        <strain evidence="2">JCM 6238</strain>
    </source>
</reference>
<dbReference type="EMBL" id="BAAASX010000002">
    <property type="protein sequence ID" value="GAA2324215.1"/>
    <property type="molecule type" value="Genomic_DNA"/>
</dbReference>
<comment type="caution">
    <text evidence="1">The sequence shown here is derived from an EMBL/GenBank/DDBJ whole genome shotgun (WGS) entry which is preliminary data.</text>
</comment>
<dbReference type="Pfam" id="PF19850">
    <property type="entry name" value="DUF6325"/>
    <property type="match status" value="1"/>
</dbReference>
<dbReference type="InterPro" id="IPR046288">
    <property type="entry name" value="DUF6325"/>
</dbReference>
<protein>
    <recommendedName>
        <fullName evidence="3">DUF1269 domain-containing protein</fullName>
    </recommendedName>
</protein>
<accession>A0ABP5S5P9</accession>
<gene>
    <name evidence="1" type="ORF">GCM10010403_13010</name>
</gene>
<proteinExistence type="predicted"/>
<sequence>MGDGSAPVDMVLVEFPGNDFNGEIFAELERLVDAKTITVLDALFVRKDADGSVRWIEADEAEDTRLSRLVGAPAGLFAEEDVEAVAADLDFDSSVAMLLFEHTWAAELARGVRRANGRVLDWARVPASAISELSGVVGDE</sequence>
<name>A0ABP5S5P9_9ACTN</name>
<dbReference type="Proteomes" id="UP001501584">
    <property type="component" value="Unassembled WGS sequence"/>
</dbReference>
<dbReference type="RefSeq" id="WP_310285919.1">
    <property type="nucleotide sequence ID" value="NZ_BAAASX010000002.1"/>
</dbReference>
<keyword evidence="2" id="KW-1185">Reference proteome</keyword>
<organism evidence="1 2">
    <name type="scientific">Glycomyces rutgersensis</name>
    <dbReference type="NCBI Taxonomy" id="58115"/>
    <lineage>
        <taxon>Bacteria</taxon>
        <taxon>Bacillati</taxon>
        <taxon>Actinomycetota</taxon>
        <taxon>Actinomycetes</taxon>
        <taxon>Glycomycetales</taxon>
        <taxon>Glycomycetaceae</taxon>
        <taxon>Glycomyces</taxon>
    </lineage>
</organism>
<evidence type="ECO:0008006" key="3">
    <source>
        <dbReference type="Google" id="ProtNLM"/>
    </source>
</evidence>
<evidence type="ECO:0000313" key="1">
    <source>
        <dbReference type="EMBL" id="GAA2324215.1"/>
    </source>
</evidence>